<protein>
    <submittedName>
        <fullName evidence="1">Uncharacterized protein</fullName>
    </submittedName>
</protein>
<dbReference type="AlphaFoldDB" id="A0A917YD37"/>
<evidence type="ECO:0000313" key="2">
    <source>
        <dbReference type="Proteomes" id="UP000600365"/>
    </source>
</evidence>
<proteinExistence type="predicted"/>
<accession>A0A917YD37</accession>
<evidence type="ECO:0000313" key="1">
    <source>
        <dbReference type="EMBL" id="GGN88205.1"/>
    </source>
</evidence>
<comment type="caution">
    <text evidence="1">The sequence shown here is derived from an EMBL/GenBank/DDBJ whole genome shotgun (WGS) entry which is preliminary data.</text>
</comment>
<organism evidence="1 2">
    <name type="scientific">Streptomyces albiflavescens</name>
    <dbReference type="NCBI Taxonomy" id="1623582"/>
    <lineage>
        <taxon>Bacteria</taxon>
        <taxon>Bacillati</taxon>
        <taxon>Actinomycetota</taxon>
        <taxon>Actinomycetes</taxon>
        <taxon>Kitasatosporales</taxon>
        <taxon>Streptomycetaceae</taxon>
        <taxon>Streptomyces</taxon>
    </lineage>
</organism>
<dbReference type="EMBL" id="BMMM01000021">
    <property type="protein sequence ID" value="GGN88205.1"/>
    <property type="molecule type" value="Genomic_DNA"/>
</dbReference>
<name>A0A917YD37_9ACTN</name>
<sequence>MEGEWALEPTPHDRYTEWVGLCSTDPNVVVRLIEKTGGRETWHTHSMNWWRRKERPTEMSLSCVEFYTQISKIERAIHWELRRPHPFPYPQGPFQSNFGAQVPLRVASFLGHPKN</sequence>
<keyword evidence="2" id="KW-1185">Reference proteome</keyword>
<gene>
    <name evidence="1" type="ORF">GCM10011579_081760</name>
</gene>
<reference evidence="1 2" key="1">
    <citation type="journal article" date="2014" name="Int. J. Syst. Evol. Microbiol.">
        <title>Complete genome sequence of Corynebacterium casei LMG S-19264T (=DSM 44701T), isolated from a smear-ripened cheese.</title>
        <authorList>
            <consortium name="US DOE Joint Genome Institute (JGI-PGF)"/>
            <person name="Walter F."/>
            <person name="Albersmeier A."/>
            <person name="Kalinowski J."/>
            <person name="Ruckert C."/>
        </authorList>
    </citation>
    <scope>NUCLEOTIDE SEQUENCE [LARGE SCALE GENOMIC DNA]</scope>
    <source>
        <strain evidence="1 2">CGMCC 4.7111</strain>
    </source>
</reference>
<dbReference type="Proteomes" id="UP000600365">
    <property type="component" value="Unassembled WGS sequence"/>
</dbReference>